<dbReference type="EMBL" id="JAQQWM010000002">
    <property type="protein sequence ID" value="KAK8077305.1"/>
    <property type="molecule type" value="Genomic_DNA"/>
</dbReference>
<evidence type="ECO:0008006" key="4">
    <source>
        <dbReference type="Google" id="ProtNLM"/>
    </source>
</evidence>
<accession>A0ABR1W1C7</accession>
<keyword evidence="3" id="KW-1185">Reference proteome</keyword>
<gene>
    <name evidence="2" type="ORF">PG996_003475</name>
</gene>
<name>A0ABR1W1C7_9PEZI</name>
<comment type="caution">
    <text evidence="2">The sequence shown here is derived from an EMBL/GenBank/DDBJ whole genome shotgun (WGS) entry which is preliminary data.</text>
</comment>
<protein>
    <recommendedName>
        <fullName evidence="4">Aminoglycoside phosphotransferase domain-containing protein</fullName>
    </recommendedName>
</protein>
<organism evidence="2 3">
    <name type="scientific">Apiospora saccharicola</name>
    <dbReference type="NCBI Taxonomy" id="335842"/>
    <lineage>
        <taxon>Eukaryota</taxon>
        <taxon>Fungi</taxon>
        <taxon>Dikarya</taxon>
        <taxon>Ascomycota</taxon>
        <taxon>Pezizomycotina</taxon>
        <taxon>Sordariomycetes</taxon>
        <taxon>Xylariomycetidae</taxon>
        <taxon>Amphisphaeriales</taxon>
        <taxon>Apiosporaceae</taxon>
        <taxon>Apiospora</taxon>
    </lineage>
</organism>
<sequence length="204" mass="22613">MSPTLKAGGASLPVPSRPHRIQQAKPREVGDAIAQQSRWVDHLRVSSTECMWKWCEYLPGDHSSDSSTSDDDPEGIDENNVEDKDEGGPGDEGNSDYESGSENEDDVDPDYLGGPISRQVKEMINECVRLGQLPSSYQDCQVSYFVHGQYNKIFLLSHADSEEPEASSLLLRIAKPIMPYFKTESEVASLCFARDQGVPVPEVY</sequence>
<feature type="region of interest" description="Disordered" evidence="1">
    <location>
        <begin position="61"/>
        <end position="115"/>
    </location>
</feature>
<dbReference type="Proteomes" id="UP001446871">
    <property type="component" value="Unassembled WGS sequence"/>
</dbReference>
<feature type="region of interest" description="Disordered" evidence="1">
    <location>
        <begin position="1"/>
        <end position="30"/>
    </location>
</feature>
<feature type="compositionally biased region" description="Acidic residues" evidence="1">
    <location>
        <begin position="68"/>
        <end position="109"/>
    </location>
</feature>
<reference evidence="2 3" key="1">
    <citation type="submission" date="2023-01" db="EMBL/GenBank/DDBJ databases">
        <title>Analysis of 21 Apiospora genomes using comparative genomics revels a genus with tremendous synthesis potential of carbohydrate active enzymes and secondary metabolites.</title>
        <authorList>
            <person name="Sorensen T."/>
        </authorList>
    </citation>
    <scope>NUCLEOTIDE SEQUENCE [LARGE SCALE GENOMIC DNA]</scope>
    <source>
        <strain evidence="2 3">CBS 83171</strain>
    </source>
</reference>
<evidence type="ECO:0000313" key="2">
    <source>
        <dbReference type="EMBL" id="KAK8077305.1"/>
    </source>
</evidence>
<evidence type="ECO:0000313" key="3">
    <source>
        <dbReference type="Proteomes" id="UP001446871"/>
    </source>
</evidence>
<evidence type="ECO:0000256" key="1">
    <source>
        <dbReference type="SAM" id="MobiDB-lite"/>
    </source>
</evidence>
<proteinExistence type="predicted"/>